<proteinExistence type="predicted"/>
<protein>
    <recommendedName>
        <fullName evidence="3">DUF8175 domain-containing protein</fullName>
    </recommendedName>
</protein>
<feature type="domain" description="DUF8175" evidence="3">
    <location>
        <begin position="84"/>
        <end position="213"/>
    </location>
</feature>
<feature type="transmembrane region" description="Helical" evidence="2">
    <location>
        <begin position="24"/>
        <end position="44"/>
    </location>
</feature>
<keyword evidence="2" id="KW-1133">Transmembrane helix</keyword>
<reference evidence="5" key="1">
    <citation type="submission" date="2023-07" db="EMBL/GenBank/DDBJ databases">
        <title>30 novel species of actinomycetes from the DSMZ collection.</title>
        <authorList>
            <person name="Nouioui I."/>
        </authorList>
    </citation>
    <scope>NUCLEOTIDE SEQUENCE [LARGE SCALE GENOMIC DNA]</scope>
    <source>
        <strain evidence="5">DSM 41886</strain>
    </source>
</reference>
<feature type="compositionally biased region" description="Low complexity" evidence="1">
    <location>
        <begin position="56"/>
        <end position="67"/>
    </location>
</feature>
<dbReference type="RefSeq" id="WP_311620965.1">
    <property type="nucleotide sequence ID" value="NZ_JAVREV010000022.1"/>
</dbReference>
<sequence length="269" mass="28750">MNHPPSQVPGGNGRPWWRGRGWKVVAVMAAGVVLVAAGVVFGLWKNGGSADTAEDSGPPSASPSVPSVEPPRGEATAAAEQATRTVSGLPRGFPRTEAGAVEAGASYLASVAELYRMTSFERWRYTRDAMTDPPSLSRLDEDAEAAVANGSAADCRPELGAYRTVAFTADRAVVDHWMPCLAGPDASRGGDEARARWLMGRMVLRWERDDWRVGELLQGPFDELITPPEPGDPVVPLAERLALLGEDWELYADATDEPLPPAAPPGLPW</sequence>
<accession>A0ABU2SEI5</accession>
<gene>
    <name evidence="4" type="ORF">RM779_30140</name>
</gene>
<evidence type="ECO:0000313" key="5">
    <source>
        <dbReference type="Proteomes" id="UP001183615"/>
    </source>
</evidence>
<keyword evidence="2" id="KW-0812">Transmembrane</keyword>
<feature type="region of interest" description="Disordered" evidence="1">
    <location>
        <begin position="49"/>
        <end position="74"/>
    </location>
</feature>
<dbReference type="InterPro" id="IPR058488">
    <property type="entry name" value="DUF8175"/>
</dbReference>
<comment type="caution">
    <text evidence="4">The sequence shown here is derived from an EMBL/GenBank/DDBJ whole genome shotgun (WGS) entry which is preliminary data.</text>
</comment>
<keyword evidence="5" id="KW-1185">Reference proteome</keyword>
<evidence type="ECO:0000256" key="2">
    <source>
        <dbReference type="SAM" id="Phobius"/>
    </source>
</evidence>
<evidence type="ECO:0000256" key="1">
    <source>
        <dbReference type="SAM" id="MobiDB-lite"/>
    </source>
</evidence>
<keyword evidence="2" id="KW-0472">Membrane</keyword>
<dbReference type="Proteomes" id="UP001183615">
    <property type="component" value="Unassembled WGS sequence"/>
</dbReference>
<evidence type="ECO:0000313" key="4">
    <source>
        <dbReference type="EMBL" id="MDT0446824.1"/>
    </source>
</evidence>
<dbReference type="EMBL" id="JAVREV010000022">
    <property type="protein sequence ID" value="MDT0446824.1"/>
    <property type="molecule type" value="Genomic_DNA"/>
</dbReference>
<organism evidence="4 5">
    <name type="scientific">Streptomyces johnsoniae</name>
    <dbReference type="NCBI Taxonomy" id="3075532"/>
    <lineage>
        <taxon>Bacteria</taxon>
        <taxon>Bacillati</taxon>
        <taxon>Actinomycetota</taxon>
        <taxon>Actinomycetes</taxon>
        <taxon>Kitasatosporales</taxon>
        <taxon>Streptomycetaceae</taxon>
        <taxon>Streptomyces</taxon>
    </lineage>
</organism>
<evidence type="ECO:0000259" key="3">
    <source>
        <dbReference type="Pfam" id="PF26526"/>
    </source>
</evidence>
<name>A0ABU2SEI5_9ACTN</name>
<dbReference type="Pfam" id="PF26526">
    <property type="entry name" value="DUF8175"/>
    <property type="match status" value="1"/>
</dbReference>